<proteinExistence type="inferred from homology"/>
<dbReference type="OrthoDB" id="5785123at2759"/>
<feature type="domain" description="Platelet-derived growth factor (PDGF) family profile" evidence="5">
    <location>
        <begin position="115"/>
        <end position="202"/>
    </location>
</feature>
<dbReference type="PROSITE" id="PS50278">
    <property type="entry name" value="PDGF_2"/>
    <property type="match status" value="2"/>
</dbReference>
<dbReference type="GO" id="GO:0005615">
    <property type="term" value="C:extracellular space"/>
    <property type="evidence" value="ECO:0007669"/>
    <property type="project" value="TreeGrafter"/>
</dbReference>
<evidence type="ECO:0000256" key="4">
    <source>
        <dbReference type="RuleBase" id="RU003818"/>
    </source>
</evidence>
<dbReference type="Proteomes" id="UP000274131">
    <property type="component" value="Unassembled WGS sequence"/>
</dbReference>
<dbReference type="STRING" id="51028.A0A0N4VJ67"/>
<gene>
    <name evidence="6" type="ORF">EVEC_LOCUS10213</name>
</gene>
<dbReference type="EMBL" id="UXUI01010636">
    <property type="protein sequence ID" value="VDD95462.1"/>
    <property type="molecule type" value="Genomic_DNA"/>
</dbReference>
<dbReference type="GO" id="GO:0070851">
    <property type="term" value="F:growth factor receptor binding"/>
    <property type="evidence" value="ECO:0007669"/>
    <property type="project" value="TreeGrafter"/>
</dbReference>
<evidence type="ECO:0000259" key="5">
    <source>
        <dbReference type="PROSITE" id="PS50278"/>
    </source>
</evidence>
<evidence type="ECO:0000256" key="1">
    <source>
        <dbReference type="ARBA" id="ARBA00006686"/>
    </source>
</evidence>
<feature type="domain" description="Platelet-derived growth factor (PDGF) family profile" evidence="5">
    <location>
        <begin position="217"/>
        <end position="319"/>
    </location>
</feature>
<evidence type="ECO:0000256" key="2">
    <source>
        <dbReference type="ARBA" id="ARBA00023030"/>
    </source>
</evidence>
<dbReference type="GO" id="GO:0008284">
    <property type="term" value="P:positive regulation of cell population proliferation"/>
    <property type="evidence" value="ECO:0007669"/>
    <property type="project" value="TreeGrafter"/>
</dbReference>
<dbReference type="WBParaSite" id="EVEC_0001088801-mRNA-1">
    <property type="protein sequence ID" value="EVEC_0001088801-mRNA-1"/>
    <property type="gene ID" value="EVEC_0001088801"/>
</dbReference>
<comment type="similarity">
    <text evidence="1 4">Belongs to the PDGF/VEGF growth factor family.</text>
</comment>
<dbReference type="GO" id="GO:0016020">
    <property type="term" value="C:membrane"/>
    <property type="evidence" value="ECO:0007669"/>
    <property type="project" value="InterPro"/>
</dbReference>
<dbReference type="GO" id="GO:0008083">
    <property type="term" value="F:growth factor activity"/>
    <property type="evidence" value="ECO:0007669"/>
    <property type="project" value="UniProtKB-KW"/>
</dbReference>
<sequence length="352" mass="39269">MVQAINAQLSVPENLTKIFKAVETLEDFQLLAGVQITDTSENFDAGLSYLPRNDAESSLVHPLPTMESYFPSRHVVASSVQTQEAQRVVTIVSSKYLQMGRTEPINSFRQGADTCLPKEICVPVPEENYSPQVLFFPRCFKVTQCVGSCCDDAENCRATSVEYVQKQVLELLYLGKSRFVVNRTITVAIAVHTACGCQTEKSTNYGTTDPILSNCTRICKSQDDENKSSDVCSLERVCVPISLSSFDPQILLFPRCYEVFRCVGTCCVAARSCQATAVEFFPLTVTELKYEGNNKFKINRTVHITMENHEGCRCLDECPNQMTCRKTNFVAPSTVCICANHGNRTDFKNGWE</sequence>
<dbReference type="InterPro" id="IPR029034">
    <property type="entry name" value="Cystine-knot_cytokine"/>
</dbReference>
<keyword evidence="3" id="KW-0497">Mitogen</keyword>
<keyword evidence="2 4" id="KW-0339">Growth factor</keyword>
<keyword evidence="7" id="KW-1185">Reference proteome</keyword>
<dbReference type="GO" id="GO:0051781">
    <property type="term" value="P:positive regulation of cell division"/>
    <property type="evidence" value="ECO:0007669"/>
    <property type="project" value="UniProtKB-KW"/>
</dbReference>
<dbReference type="Gene3D" id="2.10.90.10">
    <property type="entry name" value="Cystine-knot cytokines"/>
    <property type="match status" value="2"/>
</dbReference>
<protein>
    <submittedName>
        <fullName evidence="8">PDGF_2 domain-containing protein</fullName>
    </submittedName>
</protein>
<name>A0A0N4VJ67_ENTVE</name>
<dbReference type="InterPro" id="IPR000072">
    <property type="entry name" value="PDGF/VEGF_dom"/>
</dbReference>
<reference evidence="6 7" key="2">
    <citation type="submission" date="2018-10" db="EMBL/GenBank/DDBJ databases">
        <authorList>
            <consortium name="Pathogen Informatics"/>
        </authorList>
    </citation>
    <scope>NUCLEOTIDE SEQUENCE [LARGE SCALE GENOMIC DNA]</scope>
</reference>
<dbReference type="PANTHER" id="PTHR11633:SF1">
    <property type="entry name" value="LD28763P"/>
    <property type="match status" value="1"/>
</dbReference>
<evidence type="ECO:0000256" key="3">
    <source>
        <dbReference type="ARBA" id="ARBA00023246"/>
    </source>
</evidence>
<dbReference type="AlphaFoldDB" id="A0A0N4VJ67"/>
<reference evidence="8" key="1">
    <citation type="submission" date="2017-02" db="UniProtKB">
        <authorList>
            <consortium name="WormBaseParasite"/>
        </authorList>
    </citation>
    <scope>IDENTIFICATION</scope>
</reference>
<dbReference type="SUPFAM" id="SSF57501">
    <property type="entry name" value="Cystine-knot cytokines"/>
    <property type="match status" value="2"/>
</dbReference>
<accession>A0A0N4VJ67</accession>
<evidence type="ECO:0000313" key="6">
    <source>
        <dbReference type="EMBL" id="VDD95462.1"/>
    </source>
</evidence>
<evidence type="ECO:0000313" key="7">
    <source>
        <dbReference type="Proteomes" id="UP000274131"/>
    </source>
</evidence>
<organism evidence="8">
    <name type="scientific">Enterobius vermicularis</name>
    <name type="common">Human pinworm</name>
    <dbReference type="NCBI Taxonomy" id="51028"/>
    <lineage>
        <taxon>Eukaryota</taxon>
        <taxon>Metazoa</taxon>
        <taxon>Ecdysozoa</taxon>
        <taxon>Nematoda</taxon>
        <taxon>Chromadorea</taxon>
        <taxon>Rhabditida</taxon>
        <taxon>Spirurina</taxon>
        <taxon>Oxyuridomorpha</taxon>
        <taxon>Oxyuroidea</taxon>
        <taxon>Oxyuridae</taxon>
        <taxon>Enterobius</taxon>
    </lineage>
</organism>
<dbReference type="PANTHER" id="PTHR11633">
    <property type="entry name" value="PLATELET-DERIVED GROWTH FACTOR"/>
    <property type="match status" value="1"/>
</dbReference>
<evidence type="ECO:0000313" key="8">
    <source>
        <dbReference type="WBParaSite" id="EVEC_0001088801-mRNA-1"/>
    </source>
</evidence>
<dbReference type="Pfam" id="PF00341">
    <property type="entry name" value="PDGF"/>
    <property type="match status" value="2"/>
</dbReference>
<dbReference type="SMART" id="SM00141">
    <property type="entry name" value="PDGF"/>
    <property type="match status" value="2"/>
</dbReference>